<dbReference type="GO" id="GO:0006310">
    <property type="term" value="P:DNA recombination"/>
    <property type="evidence" value="ECO:0007669"/>
    <property type="project" value="UniProtKB-KW"/>
</dbReference>
<evidence type="ECO:0000259" key="4">
    <source>
        <dbReference type="PROSITE" id="PS51898"/>
    </source>
</evidence>
<evidence type="ECO:0000256" key="3">
    <source>
        <dbReference type="ARBA" id="ARBA00023172"/>
    </source>
</evidence>
<accession>A0A5B8VCS9</accession>
<dbReference type="AlphaFoldDB" id="A0A5B8VCS9"/>
<keyword evidence="2" id="KW-0238">DNA-binding</keyword>
<dbReference type="Proteomes" id="UP000321533">
    <property type="component" value="Chromosome"/>
</dbReference>
<keyword evidence="3" id="KW-0233">DNA recombination</keyword>
<protein>
    <submittedName>
        <fullName evidence="5">Site-specific integrase</fullName>
    </submittedName>
</protein>
<dbReference type="RefSeq" id="WP_147192134.1">
    <property type="nucleotide sequence ID" value="NZ_CP042435.1"/>
</dbReference>
<dbReference type="CDD" id="cd01185">
    <property type="entry name" value="INTN1_C_like"/>
    <property type="match status" value="1"/>
</dbReference>
<reference evidence="5 6" key="1">
    <citation type="journal article" date="2016" name="Int. J. Syst. Evol. Microbiol.">
        <title>Panacibacter ginsenosidivorans gen. nov., sp. nov., with ginsenoside converting activity isolated from soil of a ginseng field.</title>
        <authorList>
            <person name="Siddiqi M.Z."/>
            <person name="Muhammad Shafi S."/>
            <person name="Choi K.D."/>
            <person name="Im W.T."/>
        </authorList>
    </citation>
    <scope>NUCLEOTIDE SEQUENCE [LARGE SCALE GENOMIC DNA]</scope>
    <source>
        <strain evidence="5 6">Gsoil1550</strain>
    </source>
</reference>
<dbReference type="InterPro" id="IPR013762">
    <property type="entry name" value="Integrase-like_cat_sf"/>
</dbReference>
<evidence type="ECO:0000256" key="1">
    <source>
        <dbReference type="ARBA" id="ARBA00008857"/>
    </source>
</evidence>
<dbReference type="KEGG" id="pgin:FRZ67_18835"/>
<dbReference type="Pfam" id="PF00589">
    <property type="entry name" value="Phage_integrase"/>
    <property type="match status" value="1"/>
</dbReference>
<dbReference type="Pfam" id="PF13102">
    <property type="entry name" value="Phage_int_SAM_5"/>
    <property type="match status" value="1"/>
</dbReference>
<dbReference type="GO" id="GO:0003677">
    <property type="term" value="F:DNA binding"/>
    <property type="evidence" value="ECO:0007669"/>
    <property type="project" value="UniProtKB-KW"/>
</dbReference>
<evidence type="ECO:0000313" key="5">
    <source>
        <dbReference type="EMBL" id="QEC69264.1"/>
    </source>
</evidence>
<dbReference type="PROSITE" id="PS51898">
    <property type="entry name" value="TYR_RECOMBINASE"/>
    <property type="match status" value="1"/>
</dbReference>
<organism evidence="5 6">
    <name type="scientific">Panacibacter ginsenosidivorans</name>
    <dbReference type="NCBI Taxonomy" id="1813871"/>
    <lineage>
        <taxon>Bacteria</taxon>
        <taxon>Pseudomonadati</taxon>
        <taxon>Bacteroidota</taxon>
        <taxon>Chitinophagia</taxon>
        <taxon>Chitinophagales</taxon>
        <taxon>Chitinophagaceae</taxon>
        <taxon>Panacibacter</taxon>
    </lineage>
</organism>
<evidence type="ECO:0000313" key="6">
    <source>
        <dbReference type="Proteomes" id="UP000321533"/>
    </source>
</evidence>
<dbReference type="InterPro" id="IPR002104">
    <property type="entry name" value="Integrase_catalytic"/>
</dbReference>
<dbReference type="PANTHER" id="PTHR30349:SF64">
    <property type="entry name" value="PROPHAGE INTEGRASE INTD-RELATED"/>
    <property type="match status" value="1"/>
</dbReference>
<comment type="similarity">
    <text evidence="1">Belongs to the 'phage' integrase family.</text>
</comment>
<dbReference type="InterPro" id="IPR050090">
    <property type="entry name" value="Tyrosine_recombinase_XerCD"/>
</dbReference>
<dbReference type="InterPro" id="IPR010998">
    <property type="entry name" value="Integrase_recombinase_N"/>
</dbReference>
<dbReference type="InterPro" id="IPR011010">
    <property type="entry name" value="DNA_brk_join_enz"/>
</dbReference>
<dbReference type="PANTHER" id="PTHR30349">
    <property type="entry name" value="PHAGE INTEGRASE-RELATED"/>
    <property type="match status" value="1"/>
</dbReference>
<dbReference type="Gene3D" id="1.10.150.130">
    <property type="match status" value="1"/>
</dbReference>
<proteinExistence type="inferred from homology"/>
<keyword evidence="6" id="KW-1185">Reference proteome</keyword>
<feature type="domain" description="Tyr recombinase" evidence="4">
    <location>
        <begin position="236"/>
        <end position="421"/>
    </location>
</feature>
<dbReference type="EMBL" id="CP042435">
    <property type="protein sequence ID" value="QEC69264.1"/>
    <property type="molecule type" value="Genomic_DNA"/>
</dbReference>
<dbReference type="OrthoDB" id="1493636at2"/>
<evidence type="ECO:0000256" key="2">
    <source>
        <dbReference type="ARBA" id="ARBA00023125"/>
    </source>
</evidence>
<dbReference type="InterPro" id="IPR025269">
    <property type="entry name" value="SAM-like_dom"/>
</dbReference>
<dbReference type="SUPFAM" id="SSF56349">
    <property type="entry name" value="DNA breaking-rejoining enzymes"/>
    <property type="match status" value="1"/>
</dbReference>
<dbReference type="Gene3D" id="1.10.443.10">
    <property type="entry name" value="Intergrase catalytic core"/>
    <property type="match status" value="1"/>
</dbReference>
<gene>
    <name evidence="5" type="ORF">FRZ67_18835</name>
</gene>
<sequence length="430" mass="50673">MHQPIKLIIKKGKVRKDGTSLIFLQYCYSSSKRVLISTQVAIPPFYWNKKADRISENLPAEYGGVLSLETSLREKVRRAEKLVDYAIKRSKICPATFLKTNFLGNDNFYLESVDYDKQKMDVFYQIEKYIKDKRDFVQEDTVDVIRNMKKHLYSFQEYRKLAITFESFDLKFYEDFVKYLTYEIPHLRRKNPAKGLRVNTIGKTIKQLKGFLKDRISKKIIPYIDLNGYKLMEEEVDGVYLSWSELSRVYHLDLSGTPFLEKYRDMFVLGCLTGFRFSDYSNIKFNELRDGMLHVTQKKTLSSVIVPLREDARRILIDKYQIQIPQVSNVKFNYYIKEVVRLTGITEPVKITHKKGNKIIEEVRPKYAWVSSHTARRSFCTNEYLAGTPIDLIMTISGHKTEKTFRRYIKADRMKKACMIKEIWDSQPAL</sequence>
<name>A0A5B8VCS9_9BACT</name>
<dbReference type="GO" id="GO:0015074">
    <property type="term" value="P:DNA integration"/>
    <property type="evidence" value="ECO:0007669"/>
    <property type="project" value="InterPro"/>
</dbReference>